<accession>A0A9X5E1F5</accession>
<sequence length="61" mass="6958">MKRGGLLRHLQQYGCYLKREGAAHSLWHNPQTGQVEAVPRHTEIPNRLAKKICRGLSIPEI</sequence>
<dbReference type="RefSeq" id="WP_132866535.1">
    <property type="nucleotide sequence ID" value="NZ_JTJC03000001.1"/>
</dbReference>
<protein>
    <submittedName>
        <fullName evidence="1">Addiction module toxin, HicA family</fullName>
    </submittedName>
</protein>
<dbReference type="GO" id="GO:0004519">
    <property type="term" value="F:endonuclease activity"/>
    <property type="evidence" value="ECO:0007669"/>
    <property type="project" value="UniProtKB-KW"/>
</dbReference>
<dbReference type="InterPro" id="IPR038570">
    <property type="entry name" value="HicA_sf"/>
</dbReference>
<reference evidence="1 2" key="1">
    <citation type="journal article" date="2015" name="Genome Announc.">
        <title>Draft Genome Sequence of the Terrestrial Cyanobacterium Scytonema millei VB511283, Isolated from Eastern India.</title>
        <authorList>
            <person name="Sen D."/>
            <person name="Chandrababunaidu M.M."/>
            <person name="Singh D."/>
            <person name="Sanghi N."/>
            <person name="Ghorai A."/>
            <person name="Mishra G.P."/>
            <person name="Madduluri M."/>
            <person name="Adhikary S.P."/>
            <person name="Tripathy S."/>
        </authorList>
    </citation>
    <scope>NUCLEOTIDE SEQUENCE [LARGE SCALE GENOMIC DNA]</scope>
    <source>
        <strain evidence="1 2">VB511283</strain>
    </source>
</reference>
<comment type="caution">
    <text evidence="1">The sequence shown here is derived from an EMBL/GenBank/DDBJ whole genome shotgun (WGS) entry which is preliminary data.</text>
</comment>
<gene>
    <name evidence="1" type="ORF">QH73_0003090</name>
</gene>
<evidence type="ECO:0000313" key="1">
    <source>
        <dbReference type="EMBL" id="NHC33656.1"/>
    </source>
</evidence>
<dbReference type="AlphaFoldDB" id="A0A9X5E1F5"/>
<evidence type="ECO:0000313" key="2">
    <source>
        <dbReference type="Proteomes" id="UP000031532"/>
    </source>
</evidence>
<organism evidence="1 2">
    <name type="scientific">Scytonema millei VB511283</name>
    <dbReference type="NCBI Taxonomy" id="1245923"/>
    <lineage>
        <taxon>Bacteria</taxon>
        <taxon>Bacillati</taxon>
        <taxon>Cyanobacteriota</taxon>
        <taxon>Cyanophyceae</taxon>
        <taxon>Nostocales</taxon>
        <taxon>Scytonemataceae</taxon>
        <taxon>Scytonema</taxon>
    </lineage>
</organism>
<dbReference type="Gene3D" id="3.30.920.30">
    <property type="entry name" value="Hypothetical protein"/>
    <property type="match status" value="1"/>
</dbReference>
<dbReference type="Proteomes" id="UP000031532">
    <property type="component" value="Unassembled WGS sequence"/>
</dbReference>
<keyword evidence="2" id="KW-1185">Reference proteome</keyword>
<dbReference type="SUPFAM" id="SSF54786">
    <property type="entry name" value="YcfA/nrd intein domain"/>
    <property type="match status" value="1"/>
</dbReference>
<dbReference type="EMBL" id="JTJC03000001">
    <property type="protein sequence ID" value="NHC33656.1"/>
    <property type="molecule type" value="Genomic_DNA"/>
</dbReference>
<name>A0A9X5E1F5_9CYAN</name>
<dbReference type="GO" id="GO:0003729">
    <property type="term" value="F:mRNA binding"/>
    <property type="evidence" value="ECO:0007669"/>
    <property type="project" value="InterPro"/>
</dbReference>
<dbReference type="GO" id="GO:0016787">
    <property type="term" value="F:hydrolase activity"/>
    <property type="evidence" value="ECO:0007669"/>
    <property type="project" value="UniProtKB-KW"/>
</dbReference>
<proteinExistence type="predicted"/>
<dbReference type="OrthoDB" id="9799854at2"/>